<feature type="transmembrane region" description="Helical" evidence="6">
    <location>
        <begin position="283"/>
        <end position="305"/>
    </location>
</feature>
<feature type="domain" description="Ammonium transporter AmtB-like" evidence="7">
    <location>
        <begin position="206"/>
        <end position="421"/>
    </location>
</feature>
<comment type="similarity">
    <text evidence="2">Belongs to the ammonia transporter channel (TC 1.A.11.2) family.</text>
</comment>
<feature type="transmembrane region" description="Helical" evidence="6">
    <location>
        <begin position="114"/>
        <end position="135"/>
    </location>
</feature>
<dbReference type="Pfam" id="PF00909">
    <property type="entry name" value="Ammonium_transp"/>
    <property type="match status" value="2"/>
</dbReference>
<evidence type="ECO:0000256" key="2">
    <source>
        <dbReference type="ARBA" id="ARBA00005887"/>
    </source>
</evidence>
<dbReference type="AlphaFoldDB" id="A0AAN7EZA3"/>
<comment type="subcellular location">
    <subcellularLocation>
        <location evidence="1">Membrane</location>
        <topology evidence="1">Multi-pass membrane protein</topology>
    </subcellularLocation>
</comment>
<dbReference type="InterPro" id="IPR029020">
    <property type="entry name" value="Ammonium/urea_transptr"/>
</dbReference>
<feature type="transmembrane region" description="Helical" evidence="6">
    <location>
        <begin position="12"/>
        <end position="31"/>
    </location>
</feature>
<feature type="transmembrane region" description="Helical" evidence="6">
    <location>
        <begin position="43"/>
        <end position="60"/>
    </location>
</feature>
<evidence type="ECO:0000256" key="4">
    <source>
        <dbReference type="ARBA" id="ARBA00022989"/>
    </source>
</evidence>
<dbReference type="InterPro" id="IPR001905">
    <property type="entry name" value="Ammonium_transpt"/>
</dbReference>
<evidence type="ECO:0000313" key="9">
    <source>
        <dbReference type="Proteomes" id="UP001324115"/>
    </source>
</evidence>
<evidence type="ECO:0000259" key="7">
    <source>
        <dbReference type="Pfam" id="PF00909"/>
    </source>
</evidence>
<evidence type="ECO:0000256" key="5">
    <source>
        <dbReference type="ARBA" id="ARBA00023136"/>
    </source>
</evidence>
<gene>
    <name evidence="8" type="ORF">RGQ29_025507</name>
</gene>
<evidence type="ECO:0000256" key="3">
    <source>
        <dbReference type="ARBA" id="ARBA00022692"/>
    </source>
</evidence>
<dbReference type="Gene3D" id="1.10.3430.10">
    <property type="entry name" value="Ammonium transporter AmtB like domains"/>
    <property type="match status" value="2"/>
</dbReference>
<keyword evidence="3 6" id="KW-0812">Transmembrane</keyword>
<dbReference type="InterPro" id="IPR024041">
    <property type="entry name" value="NH4_transpt_AmtB-like_dom"/>
</dbReference>
<organism evidence="8 9">
    <name type="scientific">Quercus rubra</name>
    <name type="common">Northern red oak</name>
    <name type="synonym">Quercus borealis</name>
    <dbReference type="NCBI Taxonomy" id="3512"/>
    <lineage>
        <taxon>Eukaryota</taxon>
        <taxon>Viridiplantae</taxon>
        <taxon>Streptophyta</taxon>
        <taxon>Embryophyta</taxon>
        <taxon>Tracheophyta</taxon>
        <taxon>Spermatophyta</taxon>
        <taxon>Magnoliopsida</taxon>
        <taxon>eudicotyledons</taxon>
        <taxon>Gunneridae</taxon>
        <taxon>Pentapetalae</taxon>
        <taxon>rosids</taxon>
        <taxon>fabids</taxon>
        <taxon>Fagales</taxon>
        <taxon>Fagaceae</taxon>
        <taxon>Quercus</taxon>
    </lineage>
</organism>
<sequence>MVNKGDNAWQMISGALVCMQSMPGLVIIYAGLVKKKWALNSDFMALFALAAVMPCWVLWANNMSFGEKLLPFWRKAGLAVSEYFLISQTILPSTQYKNITSAATPLFPMVTMVFFQYPFAAETVILLCGSVLGRMSFRAWMTFVPQWLTFSYTVSAFSVWGGGFLFQWGVMDYLGGYVVHVASRAAGYTVAYWITMSFKILNDLTVWGWTGFNGGDPFATNVYSSMAVIDTHICTATSLLVWACLDVIYFKKPSVIGAIQGMMTGLVCITPGASFPIKFKHEIALNSIVALVMGIASGTILWYTMMVLGKKLSLLQMVDDTLEIFQTHEVAGTLGEALTRLFAHPYLCSMFLIVPNSKGSFYGDDGGVQFWKLMVGAAFIIDWNVVVTSIILNVIKLLIPLRMTDEDIKIGDDAVHGEEAYALQGQGRRDQTIQNGSCTVLIE</sequence>
<reference evidence="8 9" key="1">
    <citation type="journal article" date="2023" name="G3 (Bethesda)">
        <title>A haplotype-resolved chromosome-scale genome for Quercus rubra L. provides insights into the genetics of adaptive traits for red oak species.</title>
        <authorList>
            <person name="Kapoor B."/>
            <person name="Jenkins J."/>
            <person name="Schmutz J."/>
            <person name="Zhebentyayeva T."/>
            <person name="Kuelheim C."/>
            <person name="Coggeshall M."/>
            <person name="Heim C."/>
            <person name="Lasky J.R."/>
            <person name="Leites L."/>
            <person name="Islam-Faridi N."/>
            <person name="Romero-Severson J."/>
            <person name="DeLeo V.L."/>
            <person name="Lucas S.M."/>
            <person name="Lazic D."/>
            <person name="Gailing O."/>
            <person name="Carlson J."/>
            <person name="Staton M."/>
        </authorList>
    </citation>
    <scope>NUCLEOTIDE SEQUENCE [LARGE SCALE GENOMIC DNA]</scope>
    <source>
        <strain evidence="8">Pseudo-F2</strain>
    </source>
</reference>
<keyword evidence="5 6" id="KW-0472">Membrane</keyword>
<evidence type="ECO:0000256" key="1">
    <source>
        <dbReference type="ARBA" id="ARBA00004141"/>
    </source>
</evidence>
<feature type="transmembrane region" description="Helical" evidence="6">
    <location>
        <begin position="370"/>
        <end position="395"/>
    </location>
</feature>
<comment type="caution">
    <text evidence="8">The sequence shown here is derived from an EMBL/GenBank/DDBJ whole genome shotgun (WGS) entry which is preliminary data.</text>
</comment>
<dbReference type="PANTHER" id="PTHR43029">
    <property type="entry name" value="AMMONIUM TRANSPORTER MEP2"/>
    <property type="match status" value="1"/>
</dbReference>
<dbReference type="GO" id="GO:0008519">
    <property type="term" value="F:ammonium channel activity"/>
    <property type="evidence" value="ECO:0007669"/>
    <property type="project" value="InterPro"/>
</dbReference>
<evidence type="ECO:0000256" key="6">
    <source>
        <dbReference type="SAM" id="Phobius"/>
    </source>
</evidence>
<dbReference type="PANTHER" id="PTHR43029:SF17">
    <property type="entry name" value="TRANSPORTER 2, PUTATIVE-RELATED"/>
    <property type="match status" value="1"/>
</dbReference>
<dbReference type="EMBL" id="JAXUIC010000007">
    <property type="protein sequence ID" value="KAK4582345.1"/>
    <property type="molecule type" value="Genomic_DNA"/>
</dbReference>
<dbReference type="GO" id="GO:0005886">
    <property type="term" value="C:plasma membrane"/>
    <property type="evidence" value="ECO:0007669"/>
    <property type="project" value="TreeGrafter"/>
</dbReference>
<keyword evidence="9" id="KW-1185">Reference proteome</keyword>
<evidence type="ECO:0000313" key="8">
    <source>
        <dbReference type="EMBL" id="KAK4582345.1"/>
    </source>
</evidence>
<feature type="domain" description="Ammonium transporter AmtB-like" evidence="7">
    <location>
        <begin position="8"/>
        <end position="194"/>
    </location>
</feature>
<dbReference type="SUPFAM" id="SSF111352">
    <property type="entry name" value="Ammonium transporter"/>
    <property type="match status" value="1"/>
</dbReference>
<keyword evidence="4 6" id="KW-1133">Transmembrane helix</keyword>
<feature type="transmembrane region" description="Helical" evidence="6">
    <location>
        <begin position="147"/>
        <end position="168"/>
    </location>
</feature>
<accession>A0AAN7EZA3</accession>
<proteinExistence type="inferred from homology"/>
<protein>
    <recommendedName>
        <fullName evidence="7">Ammonium transporter AmtB-like domain-containing protein</fullName>
    </recommendedName>
</protein>
<name>A0AAN7EZA3_QUERU</name>
<dbReference type="Proteomes" id="UP001324115">
    <property type="component" value="Unassembled WGS sequence"/>
</dbReference>